<reference evidence="17" key="1">
    <citation type="submission" date="2022-03" db="EMBL/GenBank/DDBJ databases">
        <authorList>
            <person name="Martin H S."/>
        </authorList>
    </citation>
    <scope>NUCLEOTIDE SEQUENCE</scope>
</reference>
<dbReference type="PANTHER" id="PTHR13710:SF153">
    <property type="entry name" value="RECQ-LIKE DNA HELICASE BLM"/>
    <property type="match status" value="1"/>
</dbReference>
<dbReference type="SMART" id="SM00487">
    <property type="entry name" value="DEXDc"/>
    <property type="match status" value="1"/>
</dbReference>
<dbReference type="InterPro" id="IPR018982">
    <property type="entry name" value="RQC_domain"/>
</dbReference>
<keyword evidence="4" id="KW-0378">Hydrolase</keyword>
<evidence type="ECO:0000259" key="15">
    <source>
        <dbReference type="PROSITE" id="PS51192"/>
    </source>
</evidence>
<evidence type="ECO:0000256" key="11">
    <source>
        <dbReference type="ARBA" id="ARBA00034808"/>
    </source>
</evidence>
<evidence type="ECO:0000256" key="7">
    <source>
        <dbReference type="ARBA" id="ARBA00023125"/>
    </source>
</evidence>
<evidence type="ECO:0000313" key="17">
    <source>
        <dbReference type="EMBL" id="CAH2049050.1"/>
    </source>
</evidence>
<dbReference type="InterPro" id="IPR027417">
    <property type="entry name" value="P-loop_NTPase"/>
</dbReference>
<feature type="compositionally biased region" description="Low complexity" evidence="14">
    <location>
        <begin position="287"/>
        <end position="298"/>
    </location>
</feature>
<evidence type="ECO:0000259" key="16">
    <source>
        <dbReference type="PROSITE" id="PS51194"/>
    </source>
</evidence>
<evidence type="ECO:0000256" key="2">
    <source>
        <dbReference type="ARBA" id="ARBA00005446"/>
    </source>
</evidence>
<dbReference type="PROSITE" id="PS51194">
    <property type="entry name" value="HELICASE_CTER"/>
    <property type="match status" value="1"/>
</dbReference>
<feature type="non-terminal residue" evidence="17">
    <location>
        <position position="1"/>
    </location>
</feature>
<evidence type="ECO:0000256" key="12">
    <source>
        <dbReference type="ARBA" id="ARBA00044542"/>
    </source>
</evidence>
<feature type="domain" description="Helicase C-terminal" evidence="16">
    <location>
        <begin position="790"/>
        <end position="940"/>
    </location>
</feature>
<name>A0ABN8I9F6_9NEOP</name>
<organism evidence="17 18">
    <name type="scientific">Iphiclides podalirius</name>
    <name type="common">scarce swallowtail</name>
    <dbReference type="NCBI Taxonomy" id="110791"/>
    <lineage>
        <taxon>Eukaryota</taxon>
        <taxon>Metazoa</taxon>
        <taxon>Ecdysozoa</taxon>
        <taxon>Arthropoda</taxon>
        <taxon>Hexapoda</taxon>
        <taxon>Insecta</taxon>
        <taxon>Pterygota</taxon>
        <taxon>Neoptera</taxon>
        <taxon>Endopterygota</taxon>
        <taxon>Lepidoptera</taxon>
        <taxon>Glossata</taxon>
        <taxon>Ditrysia</taxon>
        <taxon>Papilionoidea</taxon>
        <taxon>Papilionidae</taxon>
        <taxon>Papilioninae</taxon>
        <taxon>Iphiclides</taxon>
    </lineage>
</organism>
<dbReference type="CDD" id="cd18794">
    <property type="entry name" value="SF2_C_RecQ"/>
    <property type="match status" value="1"/>
</dbReference>
<feature type="region of interest" description="Disordered" evidence="14">
    <location>
        <begin position="49"/>
        <end position="108"/>
    </location>
</feature>
<dbReference type="InterPro" id="IPR044876">
    <property type="entry name" value="HRDC_dom_sf"/>
</dbReference>
<feature type="compositionally biased region" description="Polar residues" evidence="14">
    <location>
        <begin position="88"/>
        <end position="103"/>
    </location>
</feature>
<keyword evidence="5" id="KW-0347">Helicase</keyword>
<keyword evidence="7" id="KW-0238">DNA-binding</keyword>
<dbReference type="Pfam" id="PF00271">
    <property type="entry name" value="Helicase_C"/>
    <property type="match status" value="1"/>
</dbReference>
<dbReference type="EC" id="5.6.2.4" evidence="11"/>
<dbReference type="InterPro" id="IPR002121">
    <property type="entry name" value="HRDC_dom"/>
</dbReference>
<evidence type="ECO:0000313" key="18">
    <source>
        <dbReference type="Proteomes" id="UP000837857"/>
    </source>
</evidence>
<feature type="compositionally biased region" description="Acidic residues" evidence="14">
    <location>
        <begin position="1250"/>
        <end position="1261"/>
    </location>
</feature>
<feature type="region of interest" description="Disordered" evidence="14">
    <location>
        <begin position="125"/>
        <end position="181"/>
    </location>
</feature>
<dbReference type="SUPFAM" id="SSF52540">
    <property type="entry name" value="P-loop containing nucleoside triphosphate hydrolases"/>
    <property type="match status" value="2"/>
</dbReference>
<comment type="catalytic activity">
    <reaction evidence="10">
        <text>Couples ATP hydrolysis with the unwinding of duplex DNA by translocating in the 3'-5' direction.</text>
        <dbReference type="EC" id="5.6.2.4"/>
    </reaction>
</comment>
<dbReference type="InterPro" id="IPR010997">
    <property type="entry name" value="HRDC-like_sf"/>
</dbReference>
<dbReference type="InterPro" id="IPR014001">
    <property type="entry name" value="Helicase_ATP-bd"/>
</dbReference>
<feature type="compositionally biased region" description="Polar residues" evidence="14">
    <location>
        <begin position="49"/>
        <end position="76"/>
    </location>
</feature>
<proteinExistence type="inferred from homology"/>
<feature type="compositionally biased region" description="Low complexity" evidence="14">
    <location>
        <begin position="1309"/>
        <end position="1323"/>
    </location>
</feature>
<evidence type="ECO:0000256" key="9">
    <source>
        <dbReference type="ARBA" id="ARBA00023242"/>
    </source>
</evidence>
<dbReference type="PANTHER" id="PTHR13710">
    <property type="entry name" value="DNA HELICASE RECQ FAMILY MEMBER"/>
    <property type="match status" value="1"/>
</dbReference>
<comment type="catalytic activity">
    <reaction evidence="13">
        <text>ATP + H2O = ADP + phosphate + H(+)</text>
        <dbReference type="Rhea" id="RHEA:13065"/>
        <dbReference type="ChEBI" id="CHEBI:15377"/>
        <dbReference type="ChEBI" id="CHEBI:15378"/>
        <dbReference type="ChEBI" id="CHEBI:30616"/>
        <dbReference type="ChEBI" id="CHEBI:43474"/>
        <dbReference type="ChEBI" id="CHEBI:456216"/>
    </reaction>
</comment>
<dbReference type="Proteomes" id="UP000837857">
    <property type="component" value="Chromosome 19"/>
</dbReference>
<dbReference type="SMART" id="SM00956">
    <property type="entry name" value="RQC"/>
    <property type="match status" value="1"/>
</dbReference>
<evidence type="ECO:0000256" key="4">
    <source>
        <dbReference type="ARBA" id="ARBA00022801"/>
    </source>
</evidence>
<dbReference type="PROSITE" id="PS00690">
    <property type="entry name" value="DEAH_ATP_HELICASE"/>
    <property type="match status" value="1"/>
</dbReference>
<keyword evidence="9" id="KW-0539">Nucleus</keyword>
<dbReference type="SMART" id="SM00490">
    <property type="entry name" value="HELICc"/>
    <property type="match status" value="1"/>
</dbReference>
<keyword evidence="18" id="KW-1185">Reference proteome</keyword>
<evidence type="ECO:0000256" key="6">
    <source>
        <dbReference type="ARBA" id="ARBA00022840"/>
    </source>
</evidence>
<dbReference type="Gene3D" id="1.10.150.80">
    <property type="entry name" value="HRDC domain"/>
    <property type="match status" value="1"/>
</dbReference>
<dbReference type="InterPro" id="IPR004589">
    <property type="entry name" value="DNA_helicase_ATP-dep_RecQ"/>
</dbReference>
<sequence length="1355" mass="149407">MTTRKVSTSSKQSSLMSFVKKNLDTLGNNNQSYSNELVSEKKSKFVWKSKTSTSTENWTPPFKTNNDIRKSQNASENKYDKINGPPSILSNHNVNKTHSTNKADSVKKLESNQSNDMFEAMDVDHNQTHEKTPSPEKFNRSVRISATPTPPKKSAERAASKTQTLRTPKKCSPAKDRDPLKDLKLDGSVSDLLKKISSHPALMKTEKDEHVISNNLEECKSMYIELLEKISSAFDRIPNCIKNKFPGYDCKTYTKMKHLGAKLKCVINRKSRVGQRTKLNSENIEQNSHNSNNSTNRSVIDDQEDDLNDFDLETIKLENTQNSIDNTNTSTPDLEGRCETRKSECSFLAATDTQSLDAFSPIDEVKIHSDVAADSSDVTRSKGKFVFKRPSRFSTSGHSTPVHDLPSSTLDRLKTASERLRPLQPVDQPPRVCAPVADSSVRFQPPYLSRSSLMESEDYDETEDCVPVDMDDTDAVEISKASVISISDSVGDDVIDDKAIPVDEDGWPEYRLEDFEGDVAAAEEPPAVGSQRPAPGEPPAKYEGMGDFHAGTQNDGITGEFDGLDYPHSALMMEMLREKFGLKSFRPNQLQVINATLLGHDCFVLMPTGGGKSLCYQLPAVLTPGVTIVISPLKSLILDQVNKLLSLDIPAGHLSGDVSLAACDEIYHKLSMREPLLKLLYVTPEKISNSPKFQAMLDALYSRDKIARFVIDEAHCVSQWGHDFRPDYKRLGVLRARYRNARLLALTATAAPRVRLDILHQLGLGKCKWFLSSFNRPNLAYRVLPKRPKLVNQEIAKLIKGKYFRDSGIIYCLSRKECESLTLELRKVGIQAAAYHAGLADKKREAVQAGWVADRFKVICATVAFGMGVDKADVRYVIHHSLPKSVEGYYQEAGRAGRDGEPAECLLYYSYSDVLRYRRLLDMERNTSPEARRVHVENLLRMVELCESVAECRRAQVLAYLGERFASELCAREPRTACDNCLAADHYTPVDVTEECKLIVRSVRALSGERVPFTLLQLADVLRGSNQQRLENLRATPLHGRCKAWERGAAARLLRQLVVRGLLAERLVLNNDIATAYLQLGPNVDKLMSGGLRVVFPMKVERPRAAAPAACASAASSATSPLGAQLRRLEERCYADLVEACRALQRSHGTHPVSAAALPVTMGCALREMGEARGASLAAVLPLAALKAMAARLPEAAAEMLALPHVTRANYDKYGAALLRITAAYALEKMGLLMQYQDDLEAEQKKTSDFQEEGSESETDWAQEARGAASDGAAGRGRGGGRGRGRGRGGVRKRFKRKGTSAAKKKAARGAFAARGKAAGASGNRLGSMPVPKGNTAAALNTRPGVFKPSKLNLI</sequence>
<keyword evidence="8" id="KW-0413">Isomerase</keyword>
<evidence type="ECO:0000256" key="13">
    <source>
        <dbReference type="ARBA" id="ARBA00049360"/>
    </source>
</evidence>
<dbReference type="NCBIfam" id="TIGR00614">
    <property type="entry name" value="recQ_fam"/>
    <property type="match status" value="1"/>
</dbReference>
<evidence type="ECO:0000256" key="8">
    <source>
        <dbReference type="ARBA" id="ARBA00023235"/>
    </source>
</evidence>
<feature type="compositionally biased region" description="Basic and acidic residues" evidence="14">
    <location>
        <begin position="125"/>
        <end position="139"/>
    </location>
</feature>
<dbReference type="InterPro" id="IPR036388">
    <property type="entry name" value="WH-like_DNA-bd_sf"/>
</dbReference>
<feature type="compositionally biased region" description="Polar residues" evidence="14">
    <location>
        <begin position="277"/>
        <end position="286"/>
    </location>
</feature>
<dbReference type="Pfam" id="PF00570">
    <property type="entry name" value="HRDC"/>
    <property type="match status" value="1"/>
</dbReference>
<dbReference type="Pfam" id="PF16124">
    <property type="entry name" value="RecQ_Zn_bind"/>
    <property type="match status" value="1"/>
</dbReference>
<evidence type="ECO:0000256" key="14">
    <source>
        <dbReference type="SAM" id="MobiDB-lite"/>
    </source>
</evidence>
<keyword evidence="3" id="KW-0547">Nucleotide-binding</keyword>
<dbReference type="InterPro" id="IPR002464">
    <property type="entry name" value="DNA/RNA_helicase_DEAH_CS"/>
</dbReference>
<dbReference type="InterPro" id="IPR011545">
    <property type="entry name" value="DEAD/DEAH_box_helicase_dom"/>
</dbReference>
<dbReference type="Gene3D" id="1.10.10.10">
    <property type="entry name" value="Winged helix-like DNA-binding domain superfamily/Winged helix DNA-binding domain"/>
    <property type="match status" value="1"/>
</dbReference>
<feature type="domain" description="Helicase ATP-binding" evidence="15">
    <location>
        <begin position="593"/>
        <end position="768"/>
    </location>
</feature>
<feature type="compositionally biased region" description="Basic residues" evidence="14">
    <location>
        <begin position="1279"/>
        <end position="1308"/>
    </location>
</feature>
<dbReference type="SUPFAM" id="SSF47819">
    <property type="entry name" value="HRDC-like"/>
    <property type="match status" value="1"/>
</dbReference>
<dbReference type="EMBL" id="OW152831">
    <property type="protein sequence ID" value="CAH2049050.1"/>
    <property type="molecule type" value="Genomic_DNA"/>
</dbReference>
<comment type="similarity">
    <text evidence="2">Belongs to the helicase family. RecQ subfamily.</text>
</comment>
<feature type="region of interest" description="Disordered" evidence="14">
    <location>
        <begin position="276"/>
        <end position="301"/>
    </location>
</feature>
<keyword evidence="6" id="KW-0067">ATP-binding</keyword>
<dbReference type="InterPro" id="IPR032284">
    <property type="entry name" value="RecQ_Zn-bd"/>
</dbReference>
<feature type="region of interest" description="Disordered" evidence="14">
    <location>
        <begin position="1244"/>
        <end position="1343"/>
    </location>
</feature>
<dbReference type="Pfam" id="PF00270">
    <property type="entry name" value="DEAD"/>
    <property type="match status" value="1"/>
</dbReference>
<dbReference type="Gene3D" id="3.40.50.300">
    <property type="entry name" value="P-loop containing nucleotide triphosphate hydrolases"/>
    <property type="match status" value="2"/>
</dbReference>
<protein>
    <recommendedName>
        <fullName evidence="11">DNA 3'-5' helicase</fullName>
        <ecNumber evidence="11">5.6.2.4</ecNumber>
    </recommendedName>
    <alternativeName>
        <fullName evidence="12">DNA 3'-5' helicase BLM</fullName>
    </alternativeName>
</protein>
<evidence type="ECO:0000256" key="5">
    <source>
        <dbReference type="ARBA" id="ARBA00022806"/>
    </source>
</evidence>
<dbReference type="InterPro" id="IPR001650">
    <property type="entry name" value="Helicase_C-like"/>
</dbReference>
<evidence type="ECO:0000256" key="1">
    <source>
        <dbReference type="ARBA" id="ARBA00004123"/>
    </source>
</evidence>
<dbReference type="PROSITE" id="PS51192">
    <property type="entry name" value="HELICASE_ATP_BIND_1"/>
    <property type="match status" value="1"/>
</dbReference>
<gene>
    <name evidence="17" type="ORF">IPOD504_LOCUS6564</name>
</gene>
<dbReference type="Pfam" id="PF09382">
    <property type="entry name" value="RQC"/>
    <property type="match status" value="1"/>
</dbReference>
<evidence type="ECO:0000256" key="10">
    <source>
        <dbReference type="ARBA" id="ARBA00034617"/>
    </source>
</evidence>
<evidence type="ECO:0000256" key="3">
    <source>
        <dbReference type="ARBA" id="ARBA00022741"/>
    </source>
</evidence>
<accession>A0ABN8I9F6</accession>
<comment type="subcellular location">
    <subcellularLocation>
        <location evidence="1">Nucleus</location>
    </subcellularLocation>
</comment>